<sequence length="428" mass="48413">MEKTMQKGSNIQLDNVMRGDINQLFVGVGWNDKDKEQSHKIDISAFFLTENNKVRNNDDFIFYNQPNDKNNSIDLLTDPLNNNDQQGFNISFSLIPSEVSKIVFCVTIDEVESQDSIFNSISNLYIRLLDGTFLGQELLNYQISDTGLVKALMCAELYRHNENWKFRAVGQGFNGGLEALANHFNVAVNSVSEEVEQQTVGLKHKRRSSQDILDKHAVKMRSEVVRIIPQVDSATKNKINESNTRMLVDRILMDVLGYNIDEIKAEQNIEGRRADYVLSVGNKESLVVEVKRAGLPLKDQHIFQATSYGVFSGIEWVLLTNLREWRLFKIISGSKVKADHLFTVTINDGFDKSMNDNFALISKVGMERPSLLLKAWNKVNALSDSNVINAILSPDVLAKIRSNIKRESSTSVEIESIQNVVEKLLHVD</sequence>
<dbReference type="CDD" id="cd06974">
    <property type="entry name" value="TerD_like"/>
    <property type="match status" value="1"/>
</dbReference>
<dbReference type="GO" id="GO:0046690">
    <property type="term" value="P:response to tellurium ion"/>
    <property type="evidence" value="ECO:0007669"/>
    <property type="project" value="UniProtKB-KW"/>
</dbReference>
<dbReference type="PANTHER" id="PTHR32097">
    <property type="entry name" value="CAMP-BINDING PROTEIN 1-RELATED"/>
    <property type="match status" value="1"/>
</dbReference>
<keyword evidence="5" id="KW-1185">Reference proteome</keyword>
<dbReference type="Proteomes" id="UP000000639">
    <property type="component" value="Chromosome"/>
</dbReference>
<dbReference type="InterPro" id="IPR003325">
    <property type="entry name" value="TerD"/>
</dbReference>
<evidence type="ECO:0000313" key="5">
    <source>
        <dbReference type="Proteomes" id="UP000000639"/>
    </source>
</evidence>
<protein>
    <submittedName>
        <fullName evidence="4">Stress protein, tellurium resistance TerD</fullName>
    </submittedName>
</protein>
<dbReference type="InterPro" id="IPR051324">
    <property type="entry name" value="Stress/Tellurium_Resist"/>
</dbReference>
<dbReference type="AlphaFoldDB" id="A1SRX4"/>
<dbReference type="PANTHER" id="PTHR32097:SF3">
    <property type="entry name" value="TELLURITE RESISTANCE PROTEIN"/>
    <property type="match status" value="1"/>
</dbReference>
<dbReference type="Pfam" id="PF13588">
    <property type="entry name" value="HSDR_N_2"/>
    <property type="match status" value="1"/>
</dbReference>
<dbReference type="eggNOG" id="COG2310">
    <property type="taxonomic scope" value="Bacteria"/>
</dbReference>
<dbReference type="Gene3D" id="2.60.60.30">
    <property type="entry name" value="sav2460 like domains"/>
    <property type="match status" value="1"/>
</dbReference>
<feature type="domain" description="TerD" evidence="2">
    <location>
        <begin position="1"/>
        <end position="184"/>
    </location>
</feature>
<dbReference type="eggNOG" id="COG2810">
    <property type="taxonomic scope" value="Bacteria"/>
</dbReference>
<dbReference type="EMBL" id="CP000510">
    <property type="protein sequence ID" value="ABM02239.1"/>
    <property type="molecule type" value="Genomic_DNA"/>
</dbReference>
<name>A1SRX4_PSYIN</name>
<reference evidence="4 5" key="1">
    <citation type="submission" date="2007-01" db="EMBL/GenBank/DDBJ databases">
        <title>Complete sequence of Psychromonas ingrahamii 37.</title>
        <authorList>
            <consortium name="US DOE Joint Genome Institute"/>
            <person name="Copeland A."/>
            <person name="Lucas S."/>
            <person name="Lapidus A."/>
            <person name="Barry K."/>
            <person name="Detter J.C."/>
            <person name="Glavina del Rio T."/>
            <person name="Hammon N."/>
            <person name="Israni S."/>
            <person name="Dalin E."/>
            <person name="Tice H."/>
            <person name="Pitluck S."/>
            <person name="Thompson L.S."/>
            <person name="Brettin T."/>
            <person name="Bruce D."/>
            <person name="Han C."/>
            <person name="Tapia R."/>
            <person name="Schmutz J."/>
            <person name="Larimer F."/>
            <person name="Land M."/>
            <person name="Hauser L."/>
            <person name="Kyrpides N."/>
            <person name="Ivanova N."/>
            <person name="Staley J."/>
            <person name="Richardson P."/>
        </authorList>
    </citation>
    <scope>NUCLEOTIDE SEQUENCE [LARGE SCALE GENOMIC DNA]</scope>
    <source>
        <strain evidence="4 5">37</strain>
    </source>
</reference>
<proteinExistence type="predicted"/>
<dbReference type="STRING" id="357804.Ping_0378"/>
<evidence type="ECO:0000256" key="1">
    <source>
        <dbReference type="ARBA" id="ARBA00022686"/>
    </source>
</evidence>
<dbReference type="HOGENOM" id="CLU_645021_0_0_6"/>
<accession>A1SRX4</accession>
<organism evidence="4 5">
    <name type="scientific">Psychromonas ingrahamii (strain DSM 17664 / CCUG 51855 / 37)</name>
    <dbReference type="NCBI Taxonomy" id="357804"/>
    <lineage>
        <taxon>Bacteria</taxon>
        <taxon>Pseudomonadati</taxon>
        <taxon>Pseudomonadota</taxon>
        <taxon>Gammaproteobacteria</taxon>
        <taxon>Alteromonadales</taxon>
        <taxon>Psychromonadaceae</taxon>
        <taxon>Psychromonas</taxon>
    </lineage>
</organism>
<gene>
    <name evidence="4" type="ordered locus">Ping_0378</name>
</gene>
<dbReference type="Pfam" id="PF02342">
    <property type="entry name" value="TerD"/>
    <property type="match status" value="1"/>
</dbReference>
<dbReference type="KEGG" id="pin:Ping_0378"/>
<feature type="domain" description="Type I restriction enzyme R protein N-terminal" evidence="3">
    <location>
        <begin position="241"/>
        <end position="330"/>
    </location>
</feature>
<dbReference type="OrthoDB" id="570928at2"/>
<evidence type="ECO:0000313" key="4">
    <source>
        <dbReference type="EMBL" id="ABM02239.1"/>
    </source>
</evidence>
<evidence type="ECO:0000259" key="2">
    <source>
        <dbReference type="Pfam" id="PF02342"/>
    </source>
</evidence>
<keyword evidence="1" id="KW-0778">Tellurium resistance</keyword>
<evidence type="ECO:0000259" key="3">
    <source>
        <dbReference type="Pfam" id="PF13588"/>
    </source>
</evidence>
<dbReference type="InterPro" id="IPR029464">
    <property type="entry name" value="HSDR_N"/>
</dbReference>